<dbReference type="Pfam" id="PF00535">
    <property type="entry name" value="Glycos_transf_2"/>
    <property type="match status" value="1"/>
</dbReference>
<proteinExistence type="predicted"/>
<feature type="domain" description="Glycosyltransferase 2-like" evidence="1">
    <location>
        <begin position="238"/>
        <end position="366"/>
    </location>
</feature>
<dbReference type="Gene3D" id="3.90.550.10">
    <property type="entry name" value="Spore Coat Polysaccharide Biosynthesis Protein SpsA, Chain A"/>
    <property type="match status" value="1"/>
</dbReference>
<reference evidence="3" key="1">
    <citation type="journal article" date="2019" name="Int. J. Syst. Evol. Microbiol.">
        <title>The Global Catalogue of Microorganisms (GCM) 10K type strain sequencing project: providing services to taxonomists for standard genome sequencing and annotation.</title>
        <authorList>
            <consortium name="The Broad Institute Genomics Platform"/>
            <consortium name="The Broad Institute Genome Sequencing Center for Infectious Disease"/>
            <person name="Wu L."/>
            <person name="Ma J."/>
        </authorList>
    </citation>
    <scope>NUCLEOTIDE SEQUENCE [LARGE SCALE GENOMIC DNA]</scope>
    <source>
        <strain evidence="3">JCM 18325</strain>
    </source>
</reference>
<evidence type="ECO:0000259" key="1">
    <source>
        <dbReference type="Pfam" id="PF00535"/>
    </source>
</evidence>
<evidence type="ECO:0000313" key="3">
    <source>
        <dbReference type="Proteomes" id="UP001501433"/>
    </source>
</evidence>
<organism evidence="2 3">
    <name type="scientific">Litoribaculum gwangyangense</name>
    <dbReference type="NCBI Taxonomy" id="1130722"/>
    <lineage>
        <taxon>Bacteria</taxon>
        <taxon>Pseudomonadati</taxon>
        <taxon>Bacteroidota</taxon>
        <taxon>Flavobacteriia</taxon>
        <taxon>Flavobacteriales</taxon>
        <taxon>Flavobacteriaceae</taxon>
        <taxon>Litoribaculum</taxon>
    </lineage>
</organism>
<dbReference type="RefSeq" id="WP_345277271.1">
    <property type="nucleotide sequence ID" value="NZ_BAABJW010000004.1"/>
</dbReference>
<dbReference type="SUPFAM" id="SSF53448">
    <property type="entry name" value="Nucleotide-diphospho-sugar transferases"/>
    <property type="match status" value="1"/>
</dbReference>
<dbReference type="CDD" id="cd00761">
    <property type="entry name" value="Glyco_tranf_GTA_type"/>
    <property type="match status" value="1"/>
</dbReference>
<dbReference type="InterPro" id="IPR029044">
    <property type="entry name" value="Nucleotide-diphossugar_trans"/>
</dbReference>
<sequence>MILLVHTGEEVYEIIDLKTNQIVFNTIKKPAKVLFIIANKYKERLLVWCHISQKDNINFEALKASFHLKNMMLSYSGEPYLPLQIGYVEDSPFLKVNKTVKYPTWLMSSNVGAIHASQLLRFESKIKLNQPFDFVLNSIAKLGMPNGLLCYSEPNLLIIKNAEKSLVKAKNYQLFKFVKQHYKSVWCVLLLLNFMVYEKRFPIISFIRTLFFKNLKFSSDFDLEPLCEQEIKDVSIDVIIPTLGRKAFLHDVLLDLEKQTFLPKQVIIVEQNEDKNSKSDLDFIANNVWPFKIIHKFIHQTGACNARNMALKEVTSDYVYLADDDNKFDSNLLEKVIHKVQYFNFSAITMSYLQKNEVEKYNKPIQWNAFGGGCSVICSKFLNKISFHMAYEFGYGEDTDFGMQLRNLGADIIYMPDIKILHLKAPIGGFRTKFKHPWELEKGLQPKPSPTVMLSRMSNTTKHQLLSYKTNLFIKFYKSQKIKNPFKYYSTFKKQWQVSLLWANKLKENPL</sequence>
<dbReference type="Proteomes" id="UP001501433">
    <property type="component" value="Unassembled WGS sequence"/>
</dbReference>
<keyword evidence="3" id="KW-1185">Reference proteome</keyword>
<name>A0ABP9CVG8_9FLAO</name>
<gene>
    <name evidence="2" type="ORF">GCM10023330_24400</name>
</gene>
<accession>A0ABP9CVG8</accession>
<dbReference type="EMBL" id="BAABJW010000004">
    <property type="protein sequence ID" value="GAA4815420.1"/>
    <property type="molecule type" value="Genomic_DNA"/>
</dbReference>
<comment type="caution">
    <text evidence="2">The sequence shown here is derived from an EMBL/GenBank/DDBJ whole genome shotgun (WGS) entry which is preliminary data.</text>
</comment>
<dbReference type="InterPro" id="IPR001173">
    <property type="entry name" value="Glyco_trans_2-like"/>
</dbReference>
<protein>
    <submittedName>
        <fullName evidence="2">Glycosyltransferase family A protein</fullName>
    </submittedName>
</protein>
<evidence type="ECO:0000313" key="2">
    <source>
        <dbReference type="EMBL" id="GAA4815420.1"/>
    </source>
</evidence>